<organism evidence="2 3">
    <name type="scientific">Sphingomonas populi</name>
    <dbReference type="NCBI Taxonomy" id="2484750"/>
    <lineage>
        <taxon>Bacteria</taxon>
        <taxon>Pseudomonadati</taxon>
        <taxon>Pseudomonadota</taxon>
        <taxon>Alphaproteobacteria</taxon>
        <taxon>Sphingomonadales</taxon>
        <taxon>Sphingomonadaceae</taxon>
        <taxon>Sphingomonas</taxon>
    </lineage>
</organism>
<keyword evidence="1" id="KW-0472">Membrane</keyword>
<dbReference type="AlphaFoldDB" id="A0A4Q6XWX0"/>
<name>A0A4Q6XWX0_9SPHN</name>
<proteinExistence type="predicted"/>
<sequence length="74" mass="8104">MKFATRSNSAEYCSLPARITRPAQRSVWTSAPVAKPSAANDLGHETEVMRALSLAVPISLLLWAPLIWVLAHSF</sequence>
<keyword evidence="1" id="KW-1133">Transmembrane helix</keyword>
<keyword evidence="1" id="KW-0812">Transmembrane</keyword>
<dbReference type="EMBL" id="SGIS01000014">
    <property type="protein sequence ID" value="RZF64461.1"/>
    <property type="molecule type" value="Genomic_DNA"/>
</dbReference>
<evidence type="ECO:0000313" key="2">
    <source>
        <dbReference type="EMBL" id="RZF64461.1"/>
    </source>
</evidence>
<feature type="transmembrane region" description="Helical" evidence="1">
    <location>
        <begin position="51"/>
        <end position="71"/>
    </location>
</feature>
<reference evidence="2 3" key="1">
    <citation type="submission" date="2019-02" db="EMBL/GenBank/DDBJ databases">
        <authorList>
            <person name="Li Y."/>
        </authorList>
    </citation>
    <scope>NUCLEOTIDE SEQUENCE [LARGE SCALE GENOMIC DNA]</scope>
    <source>
        <strain evidence="2 3">3-7</strain>
    </source>
</reference>
<keyword evidence="3" id="KW-1185">Reference proteome</keyword>
<comment type="caution">
    <text evidence="2">The sequence shown here is derived from an EMBL/GenBank/DDBJ whole genome shotgun (WGS) entry which is preliminary data.</text>
</comment>
<dbReference type="Proteomes" id="UP000292085">
    <property type="component" value="Unassembled WGS sequence"/>
</dbReference>
<dbReference type="RefSeq" id="WP_130157339.1">
    <property type="nucleotide sequence ID" value="NZ_SGIS01000014.1"/>
</dbReference>
<evidence type="ECO:0000256" key="1">
    <source>
        <dbReference type="SAM" id="Phobius"/>
    </source>
</evidence>
<dbReference type="OrthoDB" id="9884451at2"/>
<gene>
    <name evidence="2" type="ORF">EWE75_10955</name>
</gene>
<evidence type="ECO:0000313" key="3">
    <source>
        <dbReference type="Proteomes" id="UP000292085"/>
    </source>
</evidence>
<protein>
    <submittedName>
        <fullName evidence="2">Uncharacterized protein</fullName>
    </submittedName>
</protein>
<accession>A0A4Q6XWX0</accession>